<proteinExistence type="inferred from homology"/>
<dbReference type="InterPro" id="IPR024654">
    <property type="entry name" value="Calcineurin-like_PHP_lpxH"/>
</dbReference>
<dbReference type="EMBL" id="JAUSVL010000001">
    <property type="protein sequence ID" value="MDQ0290497.1"/>
    <property type="molecule type" value="Genomic_DNA"/>
</dbReference>
<accession>A0AAE3VH59</accession>
<dbReference type="Proteomes" id="UP001238163">
    <property type="component" value="Unassembled WGS sequence"/>
</dbReference>
<evidence type="ECO:0000256" key="1">
    <source>
        <dbReference type="ARBA" id="ARBA00008950"/>
    </source>
</evidence>
<dbReference type="InterPro" id="IPR000979">
    <property type="entry name" value="Phosphodiesterase_MJ0936/Vps29"/>
</dbReference>
<dbReference type="Gene3D" id="3.60.21.10">
    <property type="match status" value="1"/>
</dbReference>
<dbReference type="NCBIfam" id="TIGR00040">
    <property type="entry name" value="yfcE"/>
    <property type="match status" value="1"/>
</dbReference>
<protein>
    <recommendedName>
        <fullName evidence="2">Phosphoesterase</fullName>
        <ecNumber evidence="2">3.1.4.-</ecNumber>
    </recommendedName>
</protein>
<evidence type="ECO:0000313" key="4">
    <source>
        <dbReference type="EMBL" id="MDQ0290497.1"/>
    </source>
</evidence>
<dbReference type="EC" id="3.1.4.-" evidence="2"/>
<dbReference type="AlphaFoldDB" id="A0AAE3VH59"/>
<comment type="caution">
    <text evidence="4">The sequence shown here is derived from an EMBL/GenBank/DDBJ whole genome shotgun (WGS) entry which is preliminary data.</text>
</comment>
<comment type="similarity">
    <text evidence="1 2">Belongs to the metallophosphoesterase superfamily. YfcE family.</text>
</comment>
<dbReference type="GO" id="GO:0016787">
    <property type="term" value="F:hydrolase activity"/>
    <property type="evidence" value="ECO:0007669"/>
    <property type="project" value="UniProtKB-UniRule"/>
</dbReference>
<dbReference type="RefSeq" id="WP_307262070.1">
    <property type="nucleotide sequence ID" value="NZ_JAUSVL010000001.1"/>
</dbReference>
<reference evidence="4" key="1">
    <citation type="submission" date="2023-07" db="EMBL/GenBank/DDBJ databases">
        <title>Genomic Encyclopedia of Type Strains, Phase IV (KMG-IV): sequencing the most valuable type-strain genomes for metagenomic binning, comparative biology and taxonomic classification.</title>
        <authorList>
            <person name="Goeker M."/>
        </authorList>
    </citation>
    <scope>NUCLEOTIDE SEQUENCE</scope>
    <source>
        <strain evidence="4">DSM 24202</strain>
    </source>
</reference>
<keyword evidence="5" id="KW-1185">Reference proteome</keyword>
<evidence type="ECO:0000313" key="5">
    <source>
        <dbReference type="Proteomes" id="UP001238163"/>
    </source>
</evidence>
<comment type="cofactor">
    <cofactor evidence="2">
        <name>a divalent metal cation</name>
        <dbReference type="ChEBI" id="CHEBI:60240"/>
    </cofactor>
</comment>
<evidence type="ECO:0000256" key="2">
    <source>
        <dbReference type="RuleBase" id="RU362039"/>
    </source>
</evidence>
<name>A0AAE3VH59_9BACT</name>
<dbReference type="SUPFAM" id="SSF56300">
    <property type="entry name" value="Metallo-dependent phosphatases"/>
    <property type="match status" value="1"/>
</dbReference>
<sequence>MRILFMSDVHGSTDSLEQLRGHAERLQPDYFVLLGDALYHGPRNPLRTDYSPPAAVELLNAWQERMIAIRGNCDSEVDQMLLNFPMMGDYAHLLVGGQRFFLTHGHLWQPEQPPPLSAGTVFAYGHTHLPHLERLSSRLVAFNPGSISLPKGGNPPSFGFYDHGRLSILNLLSGDSMADMTLE</sequence>
<gene>
    <name evidence="4" type="ORF">J3R75_002604</name>
</gene>
<dbReference type="GO" id="GO:0046872">
    <property type="term" value="F:metal ion binding"/>
    <property type="evidence" value="ECO:0007669"/>
    <property type="project" value="UniProtKB-KW"/>
</dbReference>
<dbReference type="InterPro" id="IPR029052">
    <property type="entry name" value="Metallo-depent_PP-like"/>
</dbReference>
<evidence type="ECO:0000259" key="3">
    <source>
        <dbReference type="Pfam" id="PF12850"/>
    </source>
</evidence>
<keyword evidence="2" id="KW-0479">Metal-binding</keyword>
<feature type="domain" description="Calcineurin-like phosphoesterase" evidence="3">
    <location>
        <begin position="1"/>
        <end position="162"/>
    </location>
</feature>
<organism evidence="4 5">
    <name type="scientific">Oligosphaera ethanolica</name>
    <dbReference type="NCBI Taxonomy" id="760260"/>
    <lineage>
        <taxon>Bacteria</taxon>
        <taxon>Pseudomonadati</taxon>
        <taxon>Lentisphaerota</taxon>
        <taxon>Oligosphaeria</taxon>
        <taxon>Oligosphaerales</taxon>
        <taxon>Oligosphaeraceae</taxon>
        <taxon>Oligosphaera</taxon>
    </lineage>
</organism>
<dbReference type="Pfam" id="PF12850">
    <property type="entry name" value="Metallophos_2"/>
    <property type="match status" value="1"/>
</dbReference>
<dbReference type="NCBIfam" id="NF006988">
    <property type="entry name" value="PRK09453.1"/>
    <property type="match status" value="1"/>
</dbReference>